<accession>A0A0M8NXM5</accession>
<evidence type="ECO:0000313" key="2">
    <source>
        <dbReference type="Proteomes" id="UP000037696"/>
    </source>
</evidence>
<reference evidence="1 2" key="1">
    <citation type="submission" date="2015-08" db="EMBL/GenBank/DDBJ databases">
        <title>Genome sequencing of Penicillium nordicum.</title>
        <authorList>
            <person name="Nguyen H.D."/>
            <person name="Seifert K.A."/>
        </authorList>
    </citation>
    <scope>NUCLEOTIDE SEQUENCE [LARGE SCALE GENOMIC DNA]</scope>
    <source>
        <strain evidence="1 2">DAOMC 185683</strain>
    </source>
</reference>
<dbReference type="AlphaFoldDB" id="A0A0M8NXM5"/>
<name>A0A0M8NXM5_9EURO</name>
<organism evidence="1 2">
    <name type="scientific">Penicillium nordicum</name>
    <dbReference type="NCBI Taxonomy" id="229535"/>
    <lineage>
        <taxon>Eukaryota</taxon>
        <taxon>Fungi</taxon>
        <taxon>Dikarya</taxon>
        <taxon>Ascomycota</taxon>
        <taxon>Pezizomycotina</taxon>
        <taxon>Eurotiomycetes</taxon>
        <taxon>Eurotiomycetidae</taxon>
        <taxon>Eurotiales</taxon>
        <taxon>Aspergillaceae</taxon>
        <taxon>Penicillium</taxon>
    </lineage>
</organism>
<dbReference type="Proteomes" id="UP000037696">
    <property type="component" value="Unassembled WGS sequence"/>
</dbReference>
<comment type="caution">
    <text evidence="1">The sequence shown here is derived from an EMBL/GenBank/DDBJ whole genome shotgun (WGS) entry which is preliminary data.</text>
</comment>
<protein>
    <submittedName>
        <fullName evidence="1">Uncharacterized protein</fullName>
    </submittedName>
</protein>
<keyword evidence="2" id="KW-1185">Reference proteome</keyword>
<dbReference type="EMBL" id="LHQQ01000147">
    <property type="protein sequence ID" value="KOS40928.1"/>
    <property type="molecule type" value="Genomic_DNA"/>
</dbReference>
<evidence type="ECO:0000313" key="1">
    <source>
        <dbReference type="EMBL" id="KOS40928.1"/>
    </source>
</evidence>
<sequence length="94" mass="10393">MRFTTEGAEIRHMCLQRDQGGQPRAQSSVTCCWLPGCLRPRAPLGIDPLCAVDSLSLSLLLPFSSPSNRKQRILQCYFSNINHVGSLLLVGHEV</sequence>
<gene>
    <name evidence="1" type="ORF">ACN38_g8193</name>
</gene>
<proteinExistence type="predicted"/>